<dbReference type="AlphaFoldDB" id="A0A6I9PGP1"/>
<keyword evidence="1" id="KW-0808">Transferase</keyword>
<reference evidence="7" key="1">
    <citation type="submission" date="2025-08" db="UniProtKB">
        <authorList>
            <consortium name="RefSeq"/>
        </authorList>
    </citation>
    <scope>IDENTIFICATION</scope>
    <source>
        <tissue evidence="7">Muscle</tissue>
    </source>
</reference>
<dbReference type="OrthoDB" id="2384350at2759"/>
<dbReference type="SUPFAM" id="SSF56204">
    <property type="entry name" value="Hect, E3 ligase catalytic domain"/>
    <property type="match status" value="1"/>
</dbReference>
<comment type="caution">
    <text evidence="3">Lacks conserved residue(s) required for the propagation of feature annotation.</text>
</comment>
<protein>
    <recommendedName>
        <fullName evidence="5">HECT domain-containing protein</fullName>
    </recommendedName>
</protein>
<evidence type="ECO:0000256" key="1">
    <source>
        <dbReference type="ARBA" id="ARBA00022679"/>
    </source>
</evidence>
<dbReference type="GO" id="GO:0004842">
    <property type="term" value="F:ubiquitin-protein transferase activity"/>
    <property type="evidence" value="ECO:0007669"/>
    <property type="project" value="InterPro"/>
</dbReference>
<name>A0A6I9PGP1_9TELE</name>
<keyword evidence="2 3" id="KW-0833">Ubl conjugation pathway</keyword>
<dbReference type="Gene3D" id="3.90.1750.10">
    <property type="entry name" value="Hect, E3 ligase catalytic domains"/>
    <property type="match status" value="1"/>
</dbReference>
<feature type="compositionally biased region" description="Pro residues" evidence="4">
    <location>
        <begin position="11"/>
        <end position="32"/>
    </location>
</feature>
<evidence type="ECO:0000256" key="2">
    <source>
        <dbReference type="ARBA" id="ARBA00022786"/>
    </source>
</evidence>
<proteinExistence type="predicted"/>
<evidence type="ECO:0000256" key="4">
    <source>
        <dbReference type="SAM" id="MobiDB-lite"/>
    </source>
</evidence>
<gene>
    <name evidence="7" type="primary">LOC104959927</name>
</gene>
<keyword evidence="6" id="KW-1185">Reference proteome</keyword>
<evidence type="ECO:0000313" key="7">
    <source>
        <dbReference type="RefSeq" id="XP_010786138.1"/>
    </source>
</evidence>
<dbReference type="Proteomes" id="UP000504611">
    <property type="component" value="Unplaced"/>
</dbReference>
<feature type="compositionally biased region" description="Low complexity" evidence="4">
    <location>
        <begin position="76"/>
        <end position="86"/>
    </location>
</feature>
<evidence type="ECO:0000256" key="3">
    <source>
        <dbReference type="PROSITE-ProRule" id="PRU00104"/>
    </source>
</evidence>
<dbReference type="PROSITE" id="PS50237">
    <property type="entry name" value="HECT"/>
    <property type="match status" value="1"/>
</dbReference>
<evidence type="ECO:0000259" key="5">
    <source>
        <dbReference type="PROSITE" id="PS50237"/>
    </source>
</evidence>
<dbReference type="InterPro" id="IPR035983">
    <property type="entry name" value="Hect_E3_ubiquitin_ligase"/>
</dbReference>
<feature type="domain" description="HECT" evidence="5">
    <location>
        <begin position="131"/>
        <end position="171"/>
    </location>
</feature>
<evidence type="ECO:0000313" key="6">
    <source>
        <dbReference type="Proteomes" id="UP000504611"/>
    </source>
</evidence>
<dbReference type="InterPro" id="IPR000569">
    <property type="entry name" value="HECT_dom"/>
</dbReference>
<dbReference type="RefSeq" id="XP_010786138.1">
    <property type="nucleotide sequence ID" value="XM_010787836.1"/>
</dbReference>
<accession>A0A6I9PGP1</accession>
<dbReference type="KEGG" id="ncc:104959927"/>
<feature type="region of interest" description="Disordered" evidence="4">
    <location>
        <begin position="1"/>
        <end position="86"/>
    </location>
</feature>
<dbReference type="GeneID" id="104959927"/>
<sequence>MMSPCPHLGSAPPPGFGHPPPHLGSDPPPPPQVLDIPSTSGVRPPHQDVVPAQDEESLSSDIPSPVHSPLAMDSTSPLHSPSSPHLPYVHELETTLMGLQAKIKEQSSRANQINVFRGEELDCALRAFARSTFDPEARIDVVFIDIEGVGEGAVDEGGPTREFCTLLMRQIQAYLIFEGPEERRTLALDSVALQKGHYKIIGQMIVVCLLQGLVSPHFLSDRLFQQVRGLPPTPASLYLVYDMGLRAKFQKIAEATTVEAAKEAVEEASEELSLMGGMRFISNLSQRDELLAAVLHHYCDGRLLEALQQ</sequence>
<organism evidence="6 7">
    <name type="scientific">Notothenia coriiceps</name>
    <name type="common">black rockcod</name>
    <dbReference type="NCBI Taxonomy" id="8208"/>
    <lineage>
        <taxon>Eukaryota</taxon>
        <taxon>Metazoa</taxon>
        <taxon>Chordata</taxon>
        <taxon>Craniata</taxon>
        <taxon>Vertebrata</taxon>
        <taxon>Euteleostomi</taxon>
        <taxon>Actinopterygii</taxon>
        <taxon>Neopterygii</taxon>
        <taxon>Teleostei</taxon>
        <taxon>Neoteleostei</taxon>
        <taxon>Acanthomorphata</taxon>
        <taxon>Eupercaria</taxon>
        <taxon>Perciformes</taxon>
        <taxon>Notothenioidei</taxon>
        <taxon>Nototheniidae</taxon>
        <taxon>Notothenia</taxon>
    </lineage>
</organism>